<sequence>MEMDGKEARSKRQKPAMEEKKVDLMDEAVAKMVEKEESETHVAGSDEMELQVNAILEKIESFTQLVSELLESGKTMFKELSNDFEERLIAIHKEQMEKWQEEIKDIRMLDVSNEEVNAILLNARDLLEKRTLDIDQGH</sequence>
<dbReference type="Proteomes" id="UP001057402">
    <property type="component" value="Chromosome 9"/>
</dbReference>
<comment type="caution">
    <text evidence="1">The sequence shown here is derived from an EMBL/GenBank/DDBJ whole genome shotgun (WGS) entry which is preliminary data.</text>
</comment>
<gene>
    <name evidence="1" type="ORF">MLD38_030469</name>
</gene>
<proteinExistence type="predicted"/>
<protein>
    <submittedName>
        <fullName evidence="1">Uncharacterized protein</fullName>
    </submittedName>
</protein>
<evidence type="ECO:0000313" key="1">
    <source>
        <dbReference type="EMBL" id="KAI4325040.1"/>
    </source>
</evidence>
<organism evidence="1 2">
    <name type="scientific">Melastoma candidum</name>
    <dbReference type="NCBI Taxonomy" id="119954"/>
    <lineage>
        <taxon>Eukaryota</taxon>
        <taxon>Viridiplantae</taxon>
        <taxon>Streptophyta</taxon>
        <taxon>Embryophyta</taxon>
        <taxon>Tracheophyta</taxon>
        <taxon>Spermatophyta</taxon>
        <taxon>Magnoliopsida</taxon>
        <taxon>eudicotyledons</taxon>
        <taxon>Gunneridae</taxon>
        <taxon>Pentapetalae</taxon>
        <taxon>rosids</taxon>
        <taxon>malvids</taxon>
        <taxon>Myrtales</taxon>
        <taxon>Melastomataceae</taxon>
        <taxon>Melastomatoideae</taxon>
        <taxon>Melastomateae</taxon>
        <taxon>Melastoma</taxon>
    </lineage>
</organism>
<dbReference type="EMBL" id="CM042888">
    <property type="protein sequence ID" value="KAI4325040.1"/>
    <property type="molecule type" value="Genomic_DNA"/>
</dbReference>
<evidence type="ECO:0000313" key="2">
    <source>
        <dbReference type="Proteomes" id="UP001057402"/>
    </source>
</evidence>
<accession>A0ACB9MRZ2</accession>
<name>A0ACB9MRZ2_9MYRT</name>
<reference evidence="2" key="1">
    <citation type="journal article" date="2023" name="Front. Plant Sci.">
        <title>Chromosomal-level genome assembly of Melastoma candidum provides insights into trichome evolution.</title>
        <authorList>
            <person name="Zhong Y."/>
            <person name="Wu W."/>
            <person name="Sun C."/>
            <person name="Zou P."/>
            <person name="Liu Y."/>
            <person name="Dai S."/>
            <person name="Zhou R."/>
        </authorList>
    </citation>
    <scope>NUCLEOTIDE SEQUENCE [LARGE SCALE GENOMIC DNA]</scope>
</reference>
<keyword evidence="2" id="KW-1185">Reference proteome</keyword>